<dbReference type="PANTHER" id="PTHR37299">
    <property type="entry name" value="TRANSCRIPTIONAL REGULATOR-RELATED"/>
    <property type="match status" value="1"/>
</dbReference>
<evidence type="ECO:0000313" key="2">
    <source>
        <dbReference type="EMBL" id="MBV4355962.1"/>
    </source>
</evidence>
<dbReference type="PROSITE" id="PS50930">
    <property type="entry name" value="HTH_LYTTR"/>
    <property type="match status" value="1"/>
</dbReference>
<comment type="caution">
    <text evidence="2">The sequence shown here is derived from an EMBL/GenBank/DDBJ whole genome shotgun (WGS) entry which is preliminary data.</text>
</comment>
<keyword evidence="3" id="KW-1185">Reference proteome</keyword>
<dbReference type="PANTHER" id="PTHR37299:SF1">
    <property type="entry name" value="STAGE 0 SPORULATION PROTEIN A HOMOLOG"/>
    <property type="match status" value="1"/>
</dbReference>
<dbReference type="GO" id="GO:0000156">
    <property type="term" value="F:phosphorelay response regulator activity"/>
    <property type="evidence" value="ECO:0007669"/>
    <property type="project" value="InterPro"/>
</dbReference>
<evidence type="ECO:0000259" key="1">
    <source>
        <dbReference type="PROSITE" id="PS50930"/>
    </source>
</evidence>
<proteinExistence type="predicted"/>
<evidence type="ECO:0000313" key="3">
    <source>
        <dbReference type="Proteomes" id="UP000812270"/>
    </source>
</evidence>
<dbReference type="Proteomes" id="UP000812270">
    <property type="component" value="Unassembled WGS sequence"/>
</dbReference>
<sequence length="111" mass="12830">MASNDFFFVRSGGTAQKIMVDSIVYIESLRNYSKIYSSNAEVMTLTSMRDLEGFLPKDKFMRIHKSYIVSLDRIQKMGGHMVYLDKDLFFPIGETFRKDVNSFISKYSIGN</sequence>
<name>A0A9E2S5E5_9BACT</name>
<dbReference type="SMART" id="SM00850">
    <property type="entry name" value="LytTR"/>
    <property type="match status" value="1"/>
</dbReference>
<reference evidence="2" key="1">
    <citation type="submission" date="2021-06" db="EMBL/GenBank/DDBJ databases">
        <authorList>
            <person name="Huq M.A."/>
        </authorList>
    </citation>
    <scope>NUCLEOTIDE SEQUENCE</scope>
    <source>
        <strain evidence="2">MAH-26</strain>
    </source>
</reference>
<dbReference type="AlphaFoldDB" id="A0A9E2S5E5"/>
<dbReference type="InterPro" id="IPR007492">
    <property type="entry name" value="LytTR_DNA-bd_dom"/>
</dbReference>
<organism evidence="2 3">
    <name type="scientific">Pinibacter aurantiacus</name>
    <dbReference type="NCBI Taxonomy" id="2851599"/>
    <lineage>
        <taxon>Bacteria</taxon>
        <taxon>Pseudomonadati</taxon>
        <taxon>Bacteroidota</taxon>
        <taxon>Chitinophagia</taxon>
        <taxon>Chitinophagales</taxon>
        <taxon>Chitinophagaceae</taxon>
        <taxon>Pinibacter</taxon>
    </lineage>
</organism>
<dbReference type="Pfam" id="PF04397">
    <property type="entry name" value="LytTR"/>
    <property type="match status" value="1"/>
</dbReference>
<gene>
    <name evidence="2" type="ORF">KTO63_02300</name>
</gene>
<accession>A0A9E2S5E5</accession>
<dbReference type="GO" id="GO:0003677">
    <property type="term" value="F:DNA binding"/>
    <property type="evidence" value="ECO:0007669"/>
    <property type="project" value="InterPro"/>
</dbReference>
<protein>
    <submittedName>
        <fullName evidence="2">LytTR family transcriptional regulator</fullName>
    </submittedName>
</protein>
<dbReference type="RefSeq" id="WP_217789506.1">
    <property type="nucleotide sequence ID" value="NZ_JAHSPG010000001.1"/>
</dbReference>
<dbReference type="EMBL" id="JAHSPG010000001">
    <property type="protein sequence ID" value="MBV4355962.1"/>
    <property type="molecule type" value="Genomic_DNA"/>
</dbReference>
<feature type="domain" description="HTH LytTR-type" evidence="1">
    <location>
        <begin position="8"/>
        <end position="76"/>
    </location>
</feature>
<dbReference type="InterPro" id="IPR046947">
    <property type="entry name" value="LytR-like"/>
</dbReference>